<dbReference type="GO" id="GO:0070402">
    <property type="term" value="F:NADPH binding"/>
    <property type="evidence" value="ECO:0007669"/>
    <property type="project" value="TreeGrafter"/>
</dbReference>
<dbReference type="GO" id="GO:0006559">
    <property type="term" value="P:L-phenylalanine catabolic process"/>
    <property type="evidence" value="ECO:0007669"/>
    <property type="project" value="TreeGrafter"/>
</dbReference>
<gene>
    <name evidence="5" type="ORF">FBUS_11515</name>
</gene>
<proteinExistence type="inferred from homology"/>
<protein>
    <submittedName>
        <fullName evidence="5">Dihydropteridine reductase</fullName>
    </submittedName>
</protein>
<keyword evidence="6" id="KW-1185">Reference proteome</keyword>
<comment type="caution">
    <text evidence="5">The sequence shown here is derived from an EMBL/GenBank/DDBJ whole genome shotgun (WGS) entry which is preliminary data.</text>
</comment>
<dbReference type="OrthoDB" id="1204at2759"/>
<organism evidence="5 6">
    <name type="scientific">Fasciolopsis buskii</name>
    <dbReference type="NCBI Taxonomy" id="27845"/>
    <lineage>
        <taxon>Eukaryota</taxon>
        <taxon>Metazoa</taxon>
        <taxon>Spiralia</taxon>
        <taxon>Lophotrochozoa</taxon>
        <taxon>Platyhelminthes</taxon>
        <taxon>Trematoda</taxon>
        <taxon>Digenea</taxon>
        <taxon>Plagiorchiida</taxon>
        <taxon>Echinostomata</taxon>
        <taxon>Echinostomatoidea</taxon>
        <taxon>Fasciolidae</taxon>
        <taxon>Fasciolopsis</taxon>
    </lineage>
</organism>
<evidence type="ECO:0000256" key="1">
    <source>
        <dbReference type="ARBA" id="ARBA00006484"/>
    </source>
</evidence>
<comment type="similarity">
    <text evidence="1">Belongs to the short-chain dehydrogenases/reductases (SDR) family.</text>
</comment>
<dbReference type="GO" id="GO:0004155">
    <property type="term" value="F:6,7-dihydropteridine reductase activity"/>
    <property type="evidence" value="ECO:0007669"/>
    <property type="project" value="TreeGrafter"/>
</dbReference>
<reference evidence="5" key="1">
    <citation type="submission" date="2019-05" db="EMBL/GenBank/DDBJ databases">
        <title>Annotation for the trematode Fasciolopsis buski.</title>
        <authorList>
            <person name="Choi Y.-J."/>
        </authorList>
    </citation>
    <scope>NUCLEOTIDE SEQUENCE</scope>
    <source>
        <strain evidence="5">HT</strain>
        <tissue evidence="5">Whole worm</tissue>
    </source>
</reference>
<dbReference type="Gene3D" id="3.40.50.720">
    <property type="entry name" value="NAD(P)-binding Rossmann-like Domain"/>
    <property type="match status" value="1"/>
</dbReference>
<evidence type="ECO:0000256" key="3">
    <source>
        <dbReference type="ARBA" id="ARBA00022857"/>
    </source>
</evidence>
<sequence length="105" mass="11418">MGLKRLLVYGSRGSLGSVCTAYFKSNNFWICTVDFKENPNADLSIVIPDSGTSIEQHSVIHKKLIENLAEYKLDAIICVAGGWAGGNASSKGKILFKTVLPFQPK</sequence>
<dbReference type="GO" id="GO:0005737">
    <property type="term" value="C:cytoplasm"/>
    <property type="evidence" value="ECO:0007669"/>
    <property type="project" value="TreeGrafter"/>
</dbReference>
<dbReference type="InterPro" id="IPR036291">
    <property type="entry name" value="NAD(P)-bd_dom_sf"/>
</dbReference>
<accession>A0A8E0RJM5</accession>
<dbReference type="GO" id="GO:0006729">
    <property type="term" value="P:tetrahydrobiopterin biosynthetic process"/>
    <property type="evidence" value="ECO:0007669"/>
    <property type="project" value="TreeGrafter"/>
</dbReference>
<keyword evidence="4" id="KW-0560">Oxidoreductase</keyword>
<evidence type="ECO:0000256" key="4">
    <source>
        <dbReference type="ARBA" id="ARBA00023002"/>
    </source>
</evidence>
<evidence type="ECO:0000313" key="6">
    <source>
        <dbReference type="Proteomes" id="UP000728185"/>
    </source>
</evidence>
<dbReference type="SUPFAM" id="SSF51735">
    <property type="entry name" value="NAD(P)-binding Rossmann-fold domains"/>
    <property type="match status" value="1"/>
</dbReference>
<dbReference type="EMBL" id="LUCM01011058">
    <property type="protein sequence ID" value="KAA0184507.1"/>
    <property type="molecule type" value="Genomic_DNA"/>
</dbReference>
<keyword evidence="3" id="KW-0521">NADP</keyword>
<dbReference type="Proteomes" id="UP000728185">
    <property type="component" value="Unassembled WGS sequence"/>
</dbReference>
<dbReference type="GO" id="GO:0070404">
    <property type="term" value="F:NADH binding"/>
    <property type="evidence" value="ECO:0007669"/>
    <property type="project" value="TreeGrafter"/>
</dbReference>
<dbReference type="AlphaFoldDB" id="A0A8E0RJM5"/>
<evidence type="ECO:0000313" key="5">
    <source>
        <dbReference type="EMBL" id="KAA0184507.1"/>
    </source>
</evidence>
<evidence type="ECO:0000256" key="2">
    <source>
        <dbReference type="ARBA" id="ARBA00011738"/>
    </source>
</evidence>
<comment type="subunit">
    <text evidence="2">Homodimer.</text>
</comment>
<name>A0A8E0RJM5_9TREM</name>
<dbReference type="PANTHER" id="PTHR15104">
    <property type="entry name" value="DIHYDROPTERIDINE REDUCTASE"/>
    <property type="match status" value="1"/>
</dbReference>
<dbReference type="PANTHER" id="PTHR15104:SF0">
    <property type="entry name" value="DIHYDROPTERIDINE REDUCTASE"/>
    <property type="match status" value="1"/>
</dbReference>